<name>A0A1I7ZPU4_9BILA</name>
<protein>
    <submittedName>
        <fullName evidence="2">Secreted protein</fullName>
    </submittedName>
</protein>
<proteinExistence type="predicted"/>
<dbReference type="WBParaSite" id="L893_g28583.t1">
    <property type="protein sequence ID" value="L893_g28583.t1"/>
    <property type="gene ID" value="L893_g28583"/>
</dbReference>
<dbReference type="AlphaFoldDB" id="A0A1I7ZPU4"/>
<dbReference type="Proteomes" id="UP000095287">
    <property type="component" value="Unplaced"/>
</dbReference>
<evidence type="ECO:0000313" key="2">
    <source>
        <dbReference type="WBParaSite" id="L893_g28583.t1"/>
    </source>
</evidence>
<accession>A0A1I7ZPU4</accession>
<sequence length="108" mass="12281">MRLSKWAQWCQLVHIFIVILEEEFKCGYCHKALVPKLVFPALVPTSCFAKFLNLVSLTNERKRLSITPVYTDAFLIGSECLKVDPCIRNVSVFSSSDSQRTIFCTADC</sequence>
<reference evidence="2" key="1">
    <citation type="submission" date="2016-11" db="UniProtKB">
        <authorList>
            <consortium name="WormBaseParasite"/>
        </authorList>
    </citation>
    <scope>IDENTIFICATION</scope>
</reference>
<keyword evidence="1" id="KW-1185">Reference proteome</keyword>
<organism evidence="1 2">
    <name type="scientific">Steinernema glaseri</name>
    <dbReference type="NCBI Taxonomy" id="37863"/>
    <lineage>
        <taxon>Eukaryota</taxon>
        <taxon>Metazoa</taxon>
        <taxon>Ecdysozoa</taxon>
        <taxon>Nematoda</taxon>
        <taxon>Chromadorea</taxon>
        <taxon>Rhabditida</taxon>
        <taxon>Tylenchina</taxon>
        <taxon>Panagrolaimomorpha</taxon>
        <taxon>Strongyloidoidea</taxon>
        <taxon>Steinernematidae</taxon>
        <taxon>Steinernema</taxon>
    </lineage>
</organism>
<evidence type="ECO:0000313" key="1">
    <source>
        <dbReference type="Proteomes" id="UP000095287"/>
    </source>
</evidence>